<sequence length="218" mass="23052">MSAPGAAAILMPPVPPSPYTESDMPIEPLRASASNTPAAASDTSRLATSGASLTLVSPPPAITSLVSHEVVVSGCVNRRHSFDLASLMRLPTQLTGPLDVVCLSGRKVRSASDYKGVRLTALLDVARLRLPQARDFTRAYVLAEGADGYTVMFSWHELYNTPVGVGALVVYERDGQPLGEDEGGIGLISTCDLRVALRQVRALTRLTVHLAESGSGTR</sequence>
<evidence type="ECO:0000256" key="1">
    <source>
        <dbReference type="SAM" id="MobiDB-lite"/>
    </source>
</evidence>
<feature type="region of interest" description="Disordered" evidence="1">
    <location>
        <begin position="1"/>
        <end position="25"/>
    </location>
</feature>
<keyword evidence="4" id="KW-1185">Reference proteome</keyword>
<proteinExistence type="predicted"/>
<evidence type="ECO:0000259" key="2">
    <source>
        <dbReference type="Pfam" id="PF00174"/>
    </source>
</evidence>
<accession>A0A5E4RVY8</accession>
<evidence type="ECO:0000313" key="3">
    <source>
        <dbReference type="EMBL" id="VVD67670.1"/>
    </source>
</evidence>
<name>A0A5E4RVY8_9BURK</name>
<dbReference type="Proteomes" id="UP000333828">
    <property type="component" value="Unassembled WGS sequence"/>
</dbReference>
<evidence type="ECO:0000313" key="4">
    <source>
        <dbReference type="Proteomes" id="UP000333828"/>
    </source>
</evidence>
<dbReference type="Pfam" id="PF00174">
    <property type="entry name" value="Oxidored_molyb"/>
    <property type="match status" value="1"/>
</dbReference>
<feature type="domain" description="Oxidoreductase molybdopterin-binding" evidence="2">
    <location>
        <begin position="65"/>
        <end position="211"/>
    </location>
</feature>
<dbReference type="Gene3D" id="3.90.420.10">
    <property type="entry name" value="Oxidoreductase, molybdopterin-binding domain"/>
    <property type="match status" value="1"/>
</dbReference>
<gene>
    <name evidence="3" type="ORF">PIN31115_00430</name>
</gene>
<dbReference type="AlphaFoldDB" id="A0A5E4RVY8"/>
<organism evidence="3 4">
    <name type="scientific">Pandoraea iniqua</name>
    <dbReference type="NCBI Taxonomy" id="2508288"/>
    <lineage>
        <taxon>Bacteria</taxon>
        <taxon>Pseudomonadati</taxon>
        <taxon>Pseudomonadota</taxon>
        <taxon>Betaproteobacteria</taxon>
        <taxon>Burkholderiales</taxon>
        <taxon>Burkholderiaceae</taxon>
        <taxon>Pandoraea</taxon>
    </lineage>
</organism>
<dbReference type="InterPro" id="IPR036374">
    <property type="entry name" value="OxRdtase_Mopterin-bd_sf"/>
</dbReference>
<reference evidence="3 4" key="1">
    <citation type="submission" date="2019-08" db="EMBL/GenBank/DDBJ databases">
        <authorList>
            <person name="Peeters C."/>
        </authorList>
    </citation>
    <scope>NUCLEOTIDE SEQUENCE [LARGE SCALE GENOMIC DNA]</scope>
    <source>
        <strain evidence="3 4">LMG 31115</strain>
    </source>
</reference>
<dbReference type="SUPFAM" id="SSF56524">
    <property type="entry name" value="Oxidoreductase molybdopterin-binding domain"/>
    <property type="match status" value="1"/>
</dbReference>
<protein>
    <submittedName>
        <fullName evidence="3">Putative oxidoreductase, molybdopterin binding protein</fullName>
    </submittedName>
</protein>
<dbReference type="InterPro" id="IPR000572">
    <property type="entry name" value="OxRdtase_Mopterin-bd_dom"/>
</dbReference>
<dbReference type="EMBL" id="CABPSI010000001">
    <property type="protein sequence ID" value="VVD67670.1"/>
    <property type="molecule type" value="Genomic_DNA"/>
</dbReference>